<comment type="caution">
    <text evidence="2">The sequence shown here is derived from an EMBL/GenBank/DDBJ whole genome shotgun (WGS) entry which is preliminary data.</text>
</comment>
<evidence type="ECO:0000259" key="1">
    <source>
        <dbReference type="Pfam" id="PF13456"/>
    </source>
</evidence>
<dbReference type="GO" id="GO:0003676">
    <property type="term" value="F:nucleic acid binding"/>
    <property type="evidence" value="ECO:0007669"/>
    <property type="project" value="InterPro"/>
</dbReference>
<evidence type="ECO:0000313" key="3">
    <source>
        <dbReference type="Proteomes" id="UP000823749"/>
    </source>
</evidence>
<dbReference type="Proteomes" id="UP000823749">
    <property type="component" value="Chromosome 12"/>
</dbReference>
<dbReference type="EMBL" id="JACTNZ010000012">
    <property type="protein sequence ID" value="KAG5522318.1"/>
    <property type="molecule type" value="Genomic_DNA"/>
</dbReference>
<dbReference type="InterPro" id="IPR002156">
    <property type="entry name" value="RNaseH_domain"/>
</dbReference>
<keyword evidence="3" id="KW-1185">Reference proteome</keyword>
<dbReference type="AlphaFoldDB" id="A0AAV6I191"/>
<organism evidence="2 3">
    <name type="scientific">Rhododendron griersonianum</name>
    <dbReference type="NCBI Taxonomy" id="479676"/>
    <lineage>
        <taxon>Eukaryota</taxon>
        <taxon>Viridiplantae</taxon>
        <taxon>Streptophyta</taxon>
        <taxon>Embryophyta</taxon>
        <taxon>Tracheophyta</taxon>
        <taxon>Spermatophyta</taxon>
        <taxon>Magnoliopsida</taxon>
        <taxon>eudicotyledons</taxon>
        <taxon>Gunneridae</taxon>
        <taxon>Pentapetalae</taxon>
        <taxon>asterids</taxon>
        <taxon>Ericales</taxon>
        <taxon>Ericaceae</taxon>
        <taxon>Ericoideae</taxon>
        <taxon>Rhodoreae</taxon>
        <taxon>Rhododendron</taxon>
    </lineage>
</organism>
<feature type="domain" description="RNase H type-1" evidence="1">
    <location>
        <begin position="2"/>
        <end position="50"/>
    </location>
</feature>
<name>A0AAV6I191_9ERIC</name>
<accession>A0AAV6I191</accession>
<dbReference type="Pfam" id="PF13456">
    <property type="entry name" value="RVT_3"/>
    <property type="match status" value="1"/>
</dbReference>
<sequence>MAVKLITEGPPTGHPQQALIEDSRILMTRTQSTLGHIYRQANQSADNLARLGAEQELDLVVTEAPPSVRLFVLEDVMGIGHLRD</sequence>
<evidence type="ECO:0000313" key="2">
    <source>
        <dbReference type="EMBL" id="KAG5522318.1"/>
    </source>
</evidence>
<proteinExistence type="predicted"/>
<reference evidence="2" key="1">
    <citation type="submission" date="2020-08" db="EMBL/GenBank/DDBJ databases">
        <title>Plant Genome Project.</title>
        <authorList>
            <person name="Zhang R.-G."/>
        </authorList>
    </citation>
    <scope>NUCLEOTIDE SEQUENCE</scope>
    <source>
        <strain evidence="2">WSP0</strain>
        <tissue evidence="2">Leaf</tissue>
    </source>
</reference>
<gene>
    <name evidence="2" type="ORF">RHGRI_034486</name>
</gene>
<dbReference type="GO" id="GO:0004523">
    <property type="term" value="F:RNA-DNA hybrid ribonuclease activity"/>
    <property type="evidence" value="ECO:0007669"/>
    <property type="project" value="InterPro"/>
</dbReference>
<protein>
    <recommendedName>
        <fullName evidence="1">RNase H type-1 domain-containing protein</fullName>
    </recommendedName>
</protein>